<evidence type="ECO:0000313" key="1">
    <source>
        <dbReference type="EMBL" id="CAL1686781.1"/>
    </source>
</evidence>
<name>A0AAV2P1R8_9HYME</name>
<sequence length="98" mass="11614">MFYDRVKQLALNLHMQPQEFTLGEPLTIMRFYSVSFERTDSSRLRDFSHNAQECDGKGSIVELCVYTFTTYIDIIQKDVYKRVERLSEHFSDTYVSVK</sequence>
<reference evidence="1" key="1">
    <citation type="submission" date="2024-04" db="EMBL/GenBank/DDBJ databases">
        <authorList>
            <consortium name="Molecular Ecology Group"/>
        </authorList>
    </citation>
    <scope>NUCLEOTIDE SEQUENCE</scope>
</reference>
<protein>
    <submittedName>
        <fullName evidence="1">Uncharacterized protein</fullName>
    </submittedName>
</protein>
<proteinExistence type="predicted"/>
<accession>A0AAV2P1R8</accession>
<organism evidence="1 2">
    <name type="scientific">Lasius platythorax</name>
    <dbReference type="NCBI Taxonomy" id="488582"/>
    <lineage>
        <taxon>Eukaryota</taxon>
        <taxon>Metazoa</taxon>
        <taxon>Ecdysozoa</taxon>
        <taxon>Arthropoda</taxon>
        <taxon>Hexapoda</taxon>
        <taxon>Insecta</taxon>
        <taxon>Pterygota</taxon>
        <taxon>Neoptera</taxon>
        <taxon>Endopterygota</taxon>
        <taxon>Hymenoptera</taxon>
        <taxon>Apocrita</taxon>
        <taxon>Aculeata</taxon>
        <taxon>Formicoidea</taxon>
        <taxon>Formicidae</taxon>
        <taxon>Formicinae</taxon>
        <taxon>Lasius</taxon>
        <taxon>Lasius</taxon>
    </lineage>
</organism>
<dbReference type="EMBL" id="OZ034830">
    <property type="protein sequence ID" value="CAL1686781.1"/>
    <property type="molecule type" value="Genomic_DNA"/>
</dbReference>
<gene>
    <name evidence="1" type="ORF">LPLAT_LOCUS12107</name>
</gene>
<keyword evidence="2" id="KW-1185">Reference proteome</keyword>
<dbReference type="Proteomes" id="UP001497644">
    <property type="component" value="Chromosome 7"/>
</dbReference>
<evidence type="ECO:0000313" key="2">
    <source>
        <dbReference type="Proteomes" id="UP001497644"/>
    </source>
</evidence>
<dbReference type="AlphaFoldDB" id="A0AAV2P1R8"/>